<keyword evidence="1" id="KW-0472">Membrane</keyword>
<feature type="transmembrane region" description="Helical" evidence="1">
    <location>
        <begin position="47"/>
        <end position="69"/>
    </location>
</feature>
<keyword evidence="1" id="KW-1133">Transmembrane helix</keyword>
<sequence length="80" mass="7486">MAWILLIVAALAAAASVDGPSLGYKAASVAIMLGACAASVYLADGPLWGPVVAAAVGAGTGLIVSALIGGSSSGRGSSRG</sequence>
<keyword evidence="1" id="KW-0812">Transmembrane</keyword>
<dbReference type="AlphaFoldDB" id="U1Q5I1"/>
<protein>
    <submittedName>
        <fullName evidence="2">Uncharacterized protein</fullName>
    </submittedName>
</protein>
<evidence type="ECO:0000313" key="3">
    <source>
        <dbReference type="Proteomes" id="UP000016498"/>
    </source>
</evidence>
<gene>
    <name evidence="2" type="ORF">HMPREF1549_00257</name>
</gene>
<proteinExistence type="predicted"/>
<evidence type="ECO:0000313" key="2">
    <source>
        <dbReference type="EMBL" id="ERH23150.1"/>
    </source>
</evidence>
<reference evidence="2 3" key="1">
    <citation type="submission" date="2013-06" db="EMBL/GenBank/DDBJ databases">
        <authorList>
            <person name="Weinstock G."/>
            <person name="Sodergren E."/>
            <person name="Lobos E.A."/>
            <person name="Fulton L."/>
            <person name="Fulton R."/>
            <person name="Courtney L."/>
            <person name="Fronick C."/>
            <person name="O'Laughlin M."/>
            <person name="Godfrey J."/>
            <person name="Wilson R.M."/>
            <person name="Miner T."/>
            <person name="Farmer C."/>
            <person name="Delehaunty K."/>
            <person name="Cordes M."/>
            <person name="Minx P."/>
            <person name="Tomlinson C."/>
            <person name="Chen J."/>
            <person name="Wollam A."/>
            <person name="Pepin K.H."/>
            <person name="Bhonagiri V."/>
            <person name="Zhang X."/>
            <person name="Warren W."/>
            <person name="Mitreva M."/>
            <person name="Mardis E.R."/>
            <person name="Wilson R.K."/>
        </authorList>
    </citation>
    <scope>NUCLEOTIDE SEQUENCE [LARGE SCALE GENOMIC DNA]</scope>
    <source>
        <strain evidence="2 3">F0510</strain>
    </source>
</reference>
<evidence type="ECO:0000256" key="1">
    <source>
        <dbReference type="SAM" id="Phobius"/>
    </source>
</evidence>
<dbReference type="Proteomes" id="UP000016498">
    <property type="component" value="Unassembled WGS sequence"/>
</dbReference>
<dbReference type="HOGENOM" id="CLU_2581811_0_0_11"/>
<name>U1Q5I1_9ACTO</name>
<dbReference type="EMBL" id="AWSD01000030">
    <property type="protein sequence ID" value="ERH23150.1"/>
    <property type="molecule type" value="Genomic_DNA"/>
</dbReference>
<organism evidence="2 3">
    <name type="scientific">Actinomyces johnsonii F0510</name>
    <dbReference type="NCBI Taxonomy" id="1227262"/>
    <lineage>
        <taxon>Bacteria</taxon>
        <taxon>Bacillati</taxon>
        <taxon>Actinomycetota</taxon>
        <taxon>Actinomycetes</taxon>
        <taxon>Actinomycetales</taxon>
        <taxon>Actinomycetaceae</taxon>
        <taxon>Actinomyces</taxon>
    </lineage>
</organism>
<accession>U1Q5I1</accession>
<comment type="caution">
    <text evidence="2">The sequence shown here is derived from an EMBL/GenBank/DDBJ whole genome shotgun (WGS) entry which is preliminary data.</text>
</comment>